<dbReference type="InterPro" id="IPR004893">
    <property type="entry name" value="NifW"/>
</dbReference>
<evidence type="ECO:0000313" key="4">
    <source>
        <dbReference type="EMBL" id="MEQ2467237.1"/>
    </source>
</evidence>
<comment type="caution">
    <text evidence="4">The sequence shown here is derived from an EMBL/GenBank/DDBJ whole genome shotgun (WGS) entry which is preliminary data.</text>
</comment>
<dbReference type="Proteomes" id="UP001465426">
    <property type="component" value="Unassembled WGS sequence"/>
</dbReference>
<dbReference type="EMBL" id="JBBMFN010000046">
    <property type="protein sequence ID" value="MEQ2467237.1"/>
    <property type="molecule type" value="Genomic_DNA"/>
</dbReference>
<organism evidence="4 5">
    <name type="scientific">Niallia hominis</name>
    <dbReference type="NCBI Taxonomy" id="3133173"/>
    <lineage>
        <taxon>Bacteria</taxon>
        <taxon>Bacillati</taxon>
        <taxon>Bacillota</taxon>
        <taxon>Bacilli</taxon>
        <taxon>Bacillales</taxon>
        <taxon>Bacillaceae</taxon>
        <taxon>Niallia</taxon>
    </lineage>
</organism>
<comment type="similarity">
    <text evidence="2">Belongs to the NifW family.</text>
</comment>
<dbReference type="Pfam" id="PF03206">
    <property type="entry name" value="NifW"/>
    <property type="match status" value="1"/>
</dbReference>
<proteinExistence type="inferred from homology"/>
<evidence type="ECO:0000313" key="5">
    <source>
        <dbReference type="Proteomes" id="UP001465426"/>
    </source>
</evidence>
<protein>
    <submittedName>
        <fullName evidence="4">Nitrogenase-stabilizing/protective protein NifW</fullName>
    </submittedName>
</protein>
<keyword evidence="3" id="KW-0535">Nitrogen fixation</keyword>
<accession>A0ABV1F4J1</accession>
<gene>
    <name evidence="4" type="ORF">WMO63_16395</name>
</gene>
<evidence type="ECO:0000256" key="3">
    <source>
        <dbReference type="ARBA" id="ARBA00023231"/>
    </source>
</evidence>
<name>A0ABV1F4J1_9BACI</name>
<comment type="function">
    <text evidence="1">May protect the nitrogenase Fe-Mo protein from oxidative damage.</text>
</comment>
<evidence type="ECO:0000256" key="2">
    <source>
        <dbReference type="ARBA" id="ARBA00008351"/>
    </source>
</evidence>
<keyword evidence="5" id="KW-1185">Reference proteome</keyword>
<dbReference type="RefSeq" id="WP_235249585.1">
    <property type="nucleotide sequence ID" value="NZ_JBBMFN010000046.1"/>
</dbReference>
<reference evidence="4 5" key="1">
    <citation type="submission" date="2024-03" db="EMBL/GenBank/DDBJ databases">
        <title>Human intestinal bacterial collection.</title>
        <authorList>
            <person name="Pauvert C."/>
            <person name="Hitch T.C.A."/>
            <person name="Clavel T."/>
        </authorList>
    </citation>
    <scope>NUCLEOTIDE SEQUENCE [LARGE SCALE GENOMIC DNA]</scope>
    <source>
        <strain evidence="4 5">CLA-SR-H024</strain>
    </source>
</reference>
<sequence>MFDKNLQDLYDAEDFFEFFKVPYHPEILNVSRVHILKQFQKYLKESGYFESNESEKEVWNIQRALLFRAYRDCVKPTPIRQKFFPEFYKKNGAFFPFDQIRQREEKK</sequence>
<evidence type="ECO:0000256" key="1">
    <source>
        <dbReference type="ARBA" id="ARBA00002247"/>
    </source>
</evidence>